<dbReference type="EMBL" id="LAZR01011253">
    <property type="protein sequence ID" value="KKM62640.1"/>
    <property type="molecule type" value="Genomic_DNA"/>
</dbReference>
<reference evidence="1" key="1">
    <citation type="journal article" date="2015" name="Nature">
        <title>Complex archaea that bridge the gap between prokaryotes and eukaryotes.</title>
        <authorList>
            <person name="Spang A."/>
            <person name="Saw J.H."/>
            <person name="Jorgensen S.L."/>
            <person name="Zaremba-Niedzwiedzka K."/>
            <person name="Martijn J."/>
            <person name="Lind A.E."/>
            <person name="van Eijk R."/>
            <person name="Schleper C."/>
            <person name="Guy L."/>
            <person name="Ettema T.J."/>
        </authorList>
    </citation>
    <scope>NUCLEOTIDE SEQUENCE</scope>
</reference>
<organism evidence="1">
    <name type="scientific">marine sediment metagenome</name>
    <dbReference type="NCBI Taxonomy" id="412755"/>
    <lineage>
        <taxon>unclassified sequences</taxon>
        <taxon>metagenomes</taxon>
        <taxon>ecological metagenomes</taxon>
    </lineage>
</organism>
<name>A0A0F9LEL8_9ZZZZ</name>
<sequence length="61" mass="7331">MKEKLRCLLCDSTDVEYLDKVIRETPYGERYEEVFECRTCHEMFNVPIELPYGADIRKAKR</sequence>
<gene>
    <name evidence="1" type="ORF">LCGC14_1519610</name>
</gene>
<dbReference type="AlphaFoldDB" id="A0A0F9LEL8"/>
<proteinExistence type="predicted"/>
<comment type="caution">
    <text evidence="1">The sequence shown here is derived from an EMBL/GenBank/DDBJ whole genome shotgun (WGS) entry which is preliminary data.</text>
</comment>
<protein>
    <submittedName>
        <fullName evidence="1">Uncharacterized protein</fullName>
    </submittedName>
</protein>
<accession>A0A0F9LEL8</accession>
<evidence type="ECO:0000313" key="1">
    <source>
        <dbReference type="EMBL" id="KKM62640.1"/>
    </source>
</evidence>